<dbReference type="EMBL" id="JAGTJS010000023">
    <property type="protein sequence ID" value="KAH7237346.1"/>
    <property type="molecule type" value="Genomic_DNA"/>
</dbReference>
<feature type="compositionally biased region" description="Basic and acidic residues" evidence="2">
    <location>
        <begin position="97"/>
        <end position="107"/>
    </location>
</feature>
<evidence type="ECO:0000313" key="4">
    <source>
        <dbReference type="Proteomes" id="UP000736672"/>
    </source>
</evidence>
<feature type="region of interest" description="Disordered" evidence="2">
    <location>
        <begin position="154"/>
        <end position="190"/>
    </location>
</feature>
<feature type="coiled-coil region" evidence="1">
    <location>
        <begin position="196"/>
        <end position="316"/>
    </location>
</feature>
<comment type="caution">
    <text evidence="3">The sequence shown here is derived from an EMBL/GenBank/DDBJ whole genome shotgun (WGS) entry which is preliminary data.</text>
</comment>
<feature type="compositionally biased region" description="Polar residues" evidence="2">
    <location>
        <begin position="634"/>
        <end position="659"/>
    </location>
</feature>
<feature type="region of interest" description="Disordered" evidence="2">
    <location>
        <begin position="368"/>
        <end position="486"/>
    </location>
</feature>
<dbReference type="Proteomes" id="UP000736672">
    <property type="component" value="Unassembled WGS sequence"/>
</dbReference>
<feature type="compositionally biased region" description="Polar residues" evidence="2">
    <location>
        <begin position="66"/>
        <end position="77"/>
    </location>
</feature>
<feature type="region of interest" description="Disordered" evidence="2">
    <location>
        <begin position="592"/>
        <end position="702"/>
    </location>
</feature>
<name>A0A9P9GE22_FUSSL</name>
<protein>
    <submittedName>
        <fullName evidence="3">Uncharacterized protein</fullName>
    </submittedName>
</protein>
<keyword evidence="1" id="KW-0175">Coiled coil</keyword>
<feature type="compositionally biased region" description="Polar residues" evidence="2">
    <location>
        <begin position="400"/>
        <end position="409"/>
    </location>
</feature>
<organism evidence="3 4">
    <name type="scientific">Fusarium solani</name>
    <name type="common">Filamentous fungus</name>
    <dbReference type="NCBI Taxonomy" id="169388"/>
    <lineage>
        <taxon>Eukaryota</taxon>
        <taxon>Fungi</taxon>
        <taxon>Dikarya</taxon>
        <taxon>Ascomycota</taxon>
        <taxon>Pezizomycotina</taxon>
        <taxon>Sordariomycetes</taxon>
        <taxon>Hypocreomycetidae</taxon>
        <taxon>Hypocreales</taxon>
        <taxon>Nectriaceae</taxon>
        <taxon>Fusarium</taxon>
        <taxon>Fusarium solani species complex</taxon>
    </lineage>
</organism>
<keyword evidence="4" id="KW-1185">Reference proteome</keyword>
<feature type="compositionally biased region" description="Low complexity" evidence="2">
    <location>
        <begin position="410"/>
        <end position="422"/>
    </location>
</feature>
<gene>
    <name evidence="3" type="ORF">B0J15DRAFT_503625</name>
</gene>
<dbReference type="OrthoDB" id="10610837at2759"/>
<evidence type="ECO:0000256" key="2">
    <source>
        <dbReference type="SAM" id="MobiDB-lite"/>
    </source>
</evidence>
<accession>A0A9P9GE22</accession>
<sequence length="702" mass="79357">MPLIKRSPIRPPPRPGPEEDSDDTSSYTSETDVRAAFVEDAEIYDSDIAARGPRQTRLASSRPESHNGQPLVSNNANRHNRLHEPQRGSRSSQRFQPRQERIQEHPPNHYPDPRIPYAATGLEEDFSPRRVNSYGAYGRQRMASSANPAAYNPGMHGSYPAGSQPFTQSGHFHHLTSPPPPPTEVQTPTPRTDANITRLEAELAELRAREEERRVREERERFENGVREASKAEIQQAKEQLERTRQKVSEEIEQARLQGEQDALIKFEKERHAEREEQRQLNELRREIETEVRAELEAEREAEMAEREERERLTQEFERKAMDLMLEKLEEALSLSKEKFLQDTEMDKGLLLTAVQTSIKSHLRQSLVVSPPREENDHVSSFVSEPRLKPRSPSPPHQMECTSVPDTTCSRSQSSSSQGGSQMDCAEPPPAVPDAPRGACDSVEDEEGMTDHLGYTSGDWGFLPGYQSFQHPPRRHGGRDMEDDYRNHGKLPFKALVDHVTEAVMDRLNMEPNRYAPRHMTPFGQGHPPYYPTRRQTPESDDYSGFHGWKRHYGDAAAVYDGGRFQHEEPDHIPRPYEPPRLRRIPIEAIQNVPSPSSGASLDPLPSPTVEESHTSAEDPVQAQPSARRKLLEASNSVERGTDTESYSDSESIAGSDSTVFHEAPESMTEYSMNGDSAVGQDNPKDSPGGWERQESCISQLQ</sequence>
<dbReference type="AlphaFoldDB" id="A0A9P9GE22"/>
<evidence type="ECO:0000313" key="3">
    <source>
        <dbReference type="EMBL" id="KAH7237346.1"/>
    </source>
</evidence>
<feature type="region of interest" description="Disordered" evidence="2">
    <location>
        <begin position="1"/>
        <end position="117"/>
    </location>
</feature>
<reference evidence="3" key="1">
    <citation type="journal article" date="2021" name="Nat. Commun.">
        <title>Genetic determinants of endophytism in the Arabidopsis root mycobiome.</title>
        <authorList>
            <person name="Mesny F."/>
            <person name="Miyauchi S."/>
            <person name="Thiergart T."/>
            <person name="Pickel B."/>
            <person name="Atanasova L."/>
            <person name="Karlsson M."/>
            <person name="Huettel B."/>
            <person name="Barry K.W."/>
            <person name="Haridas S."/>
            <person name="Chen C."/>
            <person name="Bauer D."/>
            <person name="Andreopoulos W."/>
            <person name="Pangilinan J."/>
            <person name="LaButti K."/>
            <person name="Riley R."/>
            <person name="Lipzen A."/>
            <person name="Clum A."/>
            <person name="Drula E."/>
            <person name="Henrissat B."/>
            <person name="Kohler A."/>
            <person name="Grigoriev I.V."/>
            <person name="Martin F.M."/>
            <person name="Hacquard S."/>
        </authorList>
    </citation>
    <scope>NUCLEOTIDE SEQUENCE</scope>
    <source>
        <strain evidence="3">FSSC 5 MPI-SDFR-AT-0091</strain>
    </source>
</reference>
<evidence type="ECO:0000256" key="1">
    <source>
        <dbReference type="SAM" id="Coils"/>
    </source>
</evidence>
<proteinExistence type="predicted"/>